<name>A0A8S5RZA1_9CAUD</name>
<keyword evidence="1" id="KW-1133">Transmembrane helix</keyword>
<sequence>MKEVDYYNKSLELIDNVLKGKDNGNNYPYEEYTMWYYFLELLGKENYNNLMEDKYFETFHKMFRQTDIEMDLFRAPLVECRTTSISSGDSESYKERITYRRNIEVNESPKIQGLIWNFIYISTVPLYVWSMVKYGKFDF</sequence>
<accession>A0A8S5RZA1</accession>
<dbReference type="EMBL" id="BK032510">
    <property type="protein sequence ID" value="DAF43895.1"/>
    <property type="molecule type" value="Genomic_DNA"/>
</dbReference>
<reference evidence="2" key="1">
    <citation type="journal article" date="2021" name="Proc. Natl. Acad. Sci. U.S.A.">
        <title>A Catalog of Tens of Thousands of Viruses from Human Metagenomes Reveals Hidden Associations with Chronic Diseases.</title>
        <authorList>
            <person name="Tisza M.J."/>
            <person name="Buck C.B."/>
        </authorList>
    </citation>
    <scope>NUCLEOTIDE SEQUENCE</scope>
    <source>
        <strain evidence="2">CtNQV2</strain>
    </source>
</reference>
<proteinExistence type="predicted"/>
<evidence type="ECO:0000313" key="2">
    <source>
        <dbReference type="EMBL" id="DAF43895.1"/>
    </source>
</evidence>
<feature type="transmembrane region" description="Helical" evidence="1">
    <location>
        <begin position="114"/>
        <end position="132"/>
    </location>
</feature>
<evidence type="ECO:0000256" key="1">
    <source>
        <dbReference type="SAM" id="Phobius"/>
    </source>
</evidence>
<organism evidence="2">
    <name type="scientific">Myoviridae sp. ctNQV2</name>
    <dbReference type="NCBI Taxonomy" id="2827683"/>
    <lineage>
        <taxon>Viruses</taxon>
        <taxon>Duplodnaviria</taxon>
        <taxon>Heunggongvirae</taxon>
        <taxon>Uroviricota</taxon>
        <taxon>Caudoviricetes</taxon>
    </lineage>
</organism>
<protein>
    <submittedName>
        <fullName evidence="2">Uncharacterized protein</fullName>
    </submittedName>
</protein>
<keyword evidence="1" id="KW-0472">Membrane</keyword>
<keyword evidence="1" id="KW-0812">Transmembrane</keyword>